<evidence type="ECO:0000256" key="2">
    <source>
        <dbReference type="ARBA" id="ARBA00006991"/>
    </source>
</evidence>
<dbReference type="GO" id="GO:0008270">
    <property type="term" value="F:zinc ion binding"/>
    <property type="evidence" value="ECO:0007669"/>
    <property type="project" value="UniProtKB-KW"/>
</dbReference>
<feature type="compositionally biased region" description="Basic and acidic residues" evidence="12">
    <location>
        <begin position="127"/>
        <end position="140"/>
    </location>
</feature>
<evidence type="ECO:0000256" key="10">
    <source>
        <dbReference type="PROSITE-ProRule" id="PRU00042"/>
    </source>
</evidence>
<evidence type="ECO:0000259" key="13">
    <source>
        <dbReference type="PROSITE" id="PS50157"/>
    </source>
</evidence>
<feature type="region of interest" description="Disordered" evidence="12">
    <location>
        <begin position="166"/>
        <end position="222"/>
    </location>
</feature>
<feature type="region of interest" description="Disordered" evidence="12">
    <location>
        <begin position="127"/>
        <end position="148"/>
    </location>
</feature>
<proteinExistence type="inferred from homology"/>
<comment type="similarity">
    <text evidence="2">Belongs to the krueppel C2H2-type zinc-finger protein family.</text>
</comment>
<dbReference type="GO" id="GO:0010468">
    <property type="term" value="P:regulation of gene expression"/>
    <property type="evidence" value="ECO:0007669"/>
    <property type="project" value="TreeGrafter"/>
</dbReference>
<dbReference type="EMBL" id="JAFJMO010000003">
    <property type="protein sequence ID" value="KAJ8281817.1"/>
    <property type="molecule type" value="Genomic_DNA"/>
</dbReference>
<dbReference type="OrthoDB" id="6077919at2759"/>
<dbReference type="SUPFAM" id="SSF57667">
    <property type="entry name" value="beta-beta-alpha zinc fingers"/>
    <property type="match status" value="3"/>
</dbReference>
<gene>
    <name evidence="14" type="ORF">COCON_G00043360</name>
</gene>
<keyword evidence="6" id="KW-0862">Zinc</keyword>
<keyword evidence="3" id="KW-0479">Metal-binding</keyword>
<evidence type="ECO:0000256" key="5">
    <source>
        <dbReference type="ARBA" id="ARBA00022771"/>
    </source>
</evidence>
<protein>
    <recommendedName>
        <fullName evidence="13">C2H2-type domain-containing protein</fullName>
    </recommendedName>
</protein>
<sequence>MSRKRTHCFTEASLSSDPENIYMDTTGPPNRLDEDFSEFEADEELLSSVSDITEHLGRNISVVLEAALTEIRKMVSVRIRVLKMELREKTDEIEILKARLETVERDGRDQFPGSMIAEATAALRKSDFHPGNKYNSDPKKAKPGTPGIKKENIDAICDYLMKDKNSRGGAEVDSDGNIHPCSSDREDPQPHASVNLWPEGGINSGVPGDAETDATPEDIFSMLPSGSKRIYDYEWITGVEYPSDLKGGREPKCESSTPVEENEEEEDESEGGEDGTVDDHAESVDTGQPFSHTYLCPLCGTFCPDALFLEEHLKVMHRDTSAAHSLQSTSSPPAPLGEGSGADPRRGEDRGAGRGPSRERKVEGGYECGDCGRHFNYLGNLRQHQRIHTGEKPFVCPECGERFRHAARLKSHRLGHSGAQSPFPCPQCGKGFPVLSGLKRHQRVHTGESPYACPQCGRRFKELGNLYTHQRIHSGATPYPCHQCGRSFRHLGTYKSHRCTPLP</sequence>
<feature type="compositionally biased region" description="Polar residues" evidence="12">
    <location>
        <begin position="322"/>
        <end position="331"/>
    </location>
</feature>
<accession>A0A9Q1I331</accession>
<evidence type="ECO:0000313" key="14">
    <source>
        <dbReference type="EMBL" id="KAJ8281817.1"/>
    </source>
</evidence>
<keyword evidence="15" id="KW-1185">Reference proteome</keyword>
<dbReference type="InterPro" id="IPR050331">
    <property type="entry name" value="Zinc_finger"/>
</dbReference>
<dbReference type="FunFam" id="3.30.160.60:FF:001498">
    <property type="entry name" value="Zinc finger protein 404"/>
    <property type="match status" value="1"/>
</dbReference>
<reference evidence="14" key="1">
    <citation type="journal article" date="2023" name="Science">
        <title>Genome structures resolve the early diversification of teleost fishes.</title>
        <authorList>
            <person name="Parey E."/>
            <person name="Louis A."/>
            <person name="Montfort J."/>
            <person name="Bouchez O."/>
            <person name="Roques C."/>
            <person name="Iampietro C."/>
            <person name="Lluch J."/>
            <person name="Castinel A."/>
            <person name="Donnadieu C."/>
            <person name="Desvignes T."/>
            <person name="Floi Bucao C."/>
            <person name="Jouanno E."/>
            <person name="Wen M."/>
            <person name="Mejri S."/>
            <person name="Dirks R."/>
            <person name="Jansen H."/>
            <person name="Henkel C."/>
            <person name="Chen W.J."/>
            <person name="Zahm M."/>
            <person name="Cabau C."/>
            <person name="Klopp C."/>
            <person name="Thompson A.W."/>
            <person name="Robinson-Rechavi M."/>
            <person name="Braasch I."/>
            <person name="Lecointre G."/>
            <person name="Bobe J."/>
            <person name="Postlethwait J.H."/>
            <person name="Berthelot C."/>
            <person name="Roest Crollius H."/>
            <person name="Guiguen Y."/>
        </authorList>
    </citation>
    <scope>NUCLEOTIDE SEQUENCE</scope>
    <source>
        <strain evidence="14">Concon-B</strain>
    </source>
</reference>
<keyword evidence="8" id="KW-0804">Transcription</keyword>
<evidence type="ECO:0000256" key="9">
    <source>
        <dbReference type="ARBA" id="ARBA00023242"/>
    </source>
</evidence>
<dbReference type="GO" id="GO:0005634">
    <property type="term" value="C:nucleus"/>
    <property type="evidence" value="ECO:0007669"/>
    <property type="project" value="UniProtKB-SubCell"/>
</dbReference>
<evidence type="ECO:0000256" key="6">
    <source>
        <dbReference type="ARBA" id="ARBA00022833"/>
    </source>
</evidence>
<dbReference type="PANTHER" id="PTHR16515">
    <property type="entry name" value="PR DOMAIN ZINC FINGER PROTEIN"/>
    <property type="match status" value="1"/>
</dbReference>
<dbReference type="PANTHER" id="PTHR16515:SF49">
    <property type="entry name" value="GASTRULA ZINC FINGER PROTEIN XLCGF49.1-LIKE-RELATED"/>
    <property type="match status" value="1"/>
</dbReference>
<dbReference type="PROSITE" id="PS50157">
    <property type="entry name" value="ZINC_FINGER_C2H2_2"/>
    <property type="match status" value="5"/>
</dbReference>
<evidence type="ECO:0000256" key="8">
    <source>
        <dbReference type="ARBA" id="ARBA00023163"/>
    </source>
</evidence>
<feature type="compositionally biased region" description="Acidic residues" evidence="12">
    <location>
        <begin position="260"/>
        <end position="276"/>
    </location>
</feature>
<name>A0A9Q1I331_CONCO</name>
<evidence type="ECO:0000256" key="4">
    <source>
        <dbReference type="ARBA" id="ARBA00022737"/>
    </source>
</evidence>
<feature type="domain" description="C2H2-type" evidence="13">
    <location>
        <begin position="451"/>
        <end position="478"/>
    </location>
</feature>
<evidence type="ECO:0000256" key="1">
    <source>
        <dbReference type="ARBA" id="ARBA00004123"/>
    </source>
</evidence>
<dbReference type="Proteomes" id="UP001152803">
    <property type="component" value="Unassembled WGS sequence"/>
</dbReference>
<keyword evidence="9" id="KW-0539">Nucleus</keyword>
<evidence type="ECO:0000313" key="15">
    <source>
        <dbReference type="Proteomes" id="UP001152803"/>
    </source>
</evidence>
<evidence type="ECO:0000256" key="3">
    <source>
        <dbReference type="ARBA" id="ARBA00022723"/>
    </source>
</evidence>
<feature type="domain" description="C2H2-type" evidence="13">
    <location>
        <begin position="394"/>
        <end position="421"/>
    </location>
</feature>
<keyword evidence="5 10" id="KW-0863">Zinc-finger</keyword>
<keyword evidence="4" id="KW-0677">Repeat</keyword>
<feature type="region of interest" description="Disordered" evidence="12">
    <location>
        <begin position="320"/>
        <end position="364"/>
    </location>
</feature>
<dbReference type="PROSITE" id="PS00028">
    <property type="entry name" value="ZINC_FINGER_C2H2_1"/>
    <property type="match status" value="5"/>
</dbReference>
<evidence type="ECO:0000256" key="7">
    <source>
        <dbReference type="ARBA" id="ARBA00023015"/>
    </source>
</evidence>
<dbReference type="Pfam" id="PF00096">
    <property type="entry name" value="zf-C2H2"/>
    <property type="match status" value="4"/>
</dbReference>
<keyword evidence="7" id="KW-0805">Transcription regulation</keyword>
<comment type="subcellular location">
    <subcellularLocation>
        <location evidence="1">Nucleus</location>
    </subcellularLocation>
</comment>
<keyword evidence="11" id="KW-0175">Coiled coil</keyword>
<comment type="caution">
    <text evidence="14">The sequence shown here is derived from an EMBL/GenBank/DDBJ whole genome shotgun (WGS) entry which is preliminary data.</text>
</comment>
<feature type="domain" description="C2H2-type" evidence="13">
    <location>
        <begin position="479"/>
        <end position="498"/>
    </location>
</feature>
<feature type="compositionally biased region" description="Basic and acidic residues" evidence="12">
    <location>
        <begin position="343"/>
        <end position="364"/>
    </location>
</feature>
<dbReference type="SMART" id="SM00355">
    <property type="entry name" value="ZnF_C2H2"/>
    <property type="match status" value="6"/>
</dbReference>
<dbReference type="AlphaFoldDB" id="A0A9Q1I331"/>
<dbReference type="Gene3D" id="3.30.160.60">
    <property type="entry name" value="Classic Zinc Finger"/>
    <property type="match status" value="5"/>
</dbReference>
<dbReference type="InterPro" id="IPR013087">
    <property type="entry name" value="Znf_C2H2_type"/>
</dbReference>
<feature type="coiled-coil region" evidence="11">
    <location>
        <begin position="79"/>
        <end position="106"/>
    </location>
</feature>
<dbReference type="InterPro" id="IPR036236">
    <property type="entry name" value="Znf_C2H2_sf"/>
</dbReference>
<feature type="domain" description="C2H2-type" evidence="13">
    <location>
        <begin position="423"/>
        <end position="450"/>
    </location>
</feature>
<evidence type="ECO:0000256" key="11">
    <source>
        <dbReference type="SAM" id="Coils"/>
    </source>
</evidence>
<dbReference type="FunFam" id="3.30.160.60:FF:000761">
    <property type="entry name" value="Zinc finger protein 449"/>
    <property type="match status" value="1"/>
</dbReference>
<evidence type="ECO:0000256" key="12">
    <source>
        <dbReference type="SAM" id="MobiDB-lite"/>
    </source>
</evidence>
<feature type="domain" description="C2H2-type" evidence="13">
    <location>
        <begin position="366"/>
        <end position="393"/>
    </location>
</feature>
<feature type="region of interest" description="Disordered" evidence="12">
    <location>
        <begin position="244"/>
        <end position="286"/>
    </location>
</feature>
<organism evidence="14 15">
    <name type="scientific">Conger conger</name>
    <name type="common">Conger eel</name>
    <name type="synonym">Muraena conger</name>
    <dbReference type="NCBI Taxonomy" id="82655"/>
    <lineage>
        <taxon>Eukaryota</taxon>
        <taxon>Metazoa</taxon>
        <taxon>Chordata</taxon>
        <taxon>Craniata</taxon>
        <taxon>Vertebrata</taxon>
        <taxon>Euteleostomi</taxon>
        <taxon>Actinopterygii</taxon>
        <taxon>Neopterygii</taxon>
        <taxon>Teleostei</taxon>
        <taxon>Anguilliformes</taxon>
        <taxon>Congridae</taxon>
        <taxon>Conger</taxon>
    </lineage>
</organism>
<dbReference type="FunFam" id="3.30.160.60:FF:001344">
    <property type="entry name" value="Zinc finger protein 16 like"/>
    <property type="match status" value="2"/>
</dbReference>